<reference evidence="2" key="1">
    <citation type="journal article" date="2023" name="Mol. Phylogenet. Evol.">
        <title>Genome-scale phylogeny and comparative genomics of the fungal order Sordariales.</title>
        <authorList>
            <person name="Hensen N."/>
            <person name="Bonometti L."/>
            <person name="Westerberg I."/>
            <person name="Brannstrom I.O."/>
            <person name="Guillou S."/>
            <person name="Cros-Aarteil S."/>
            <person name="Calhoun S."/>
            <person name="Haridas S."/>
            <person name="Kuo A."/>
            <person name="Mondo S."/>
            <person name="Pangilinan J."/>
            <person name="Riley R."/>
            <person name="LaButti K."/>
            <person name="Andreopoulos B."/>
            <person name="Lipzen A."/>
            <person name="Chen C."/>
            <person name="Yan M."/>
            <person name="Daum C."/>
            <person name="Ng V."/>
            <person name="Clum A."/>
            <person name="Steindorff A."/>
            <person name="Ohm R.A."/>
            <person name="Martin F."/>
            <person name="Silar P."/>
            <person name="Natvig D.O."/>
            <person name="Lalanne C."/>
            <person name="Gautier V."/>
            <person name="Ament-Velasquez S.L."/>
            <person name="Kruys A."/>
            <person name="Hutchinson M.I."/>
            <person name="Powell A.J."/>
            <person name="Barry K."/>
            <person name="Miller A.N."/>
            <person name="Grigoriev I.V."/>
            <person name="Debuchy R."/>
            <person name="Gladieux P."/>
            <person name="Hiltunen Thoren M."/>
            <person name="Johannesson H."/>
        </authorList>
    </citation>
    <scope>NUCLEOTIDE SEQUENCE</scope>
    <source>
        <strain evidence="2">PSN243</strain>
    </source>
</reference>
<dbReference type="EMBL" id="MU865917">
    <property type="protein sequence ID" value="KAK4454206.1"/>
    <property type="molecule type" value="Genomic_DNA"/>
</dbReference>
<evidence type="ECO:0000256" key="1">
    <source>
        <dbReference type="SAM" id="MobiDB-lite"/>
    </source>
</evidence>
<dbReference type="Proteomes" id="UP001321760">
    <property type="component" value="Unassembled WGS sequence"/>
</dbReference>
<name>A0AAV9H5C5_9PEZI</name>
<sequence length="206" mass="22584">MLLPPRKPTRALPNLLPSQHHPDTASTTPLDRPSNRKCHPPTPTQHPLHLLPPLHLQLHLLPHHQLLDRPLLQLRPPPPPHRAPSRPPPAQPRLDEPLLDDHAPHTRPLVRHPGSLLLLGRRPRLQRKDFARRVDQLHVPLDSVQAASVRAALGDGGLGRVEDSRCGKGVYLLFSAKRQADCAGYEGVLADVGVAVPGVVYPVGAS</sequence>
<feature type="compositionally biased region" description="Pro residues" evidence="1">
    <location>
        <begin position="75"/>
        <end position="91"/>
    </location>
</feature>
<feature type="region of interest" description="Disordered" evidence="1">
    <location>
        <begin position="1"/>
        <end position="49"/>
    </location>
</feature>
<evidence type="ECO:0000313" key="2">
    <source>
        <dbReference type="EMBL" id="KAK4454206.1"/>
    </source>
</evidence>
<accession>A0AAV9H5C5</accession>
<proteinExistence type="predicted"/>
<feature type="compositionally biased region" description="Basic and acidic residues" evidence="1">
    <location>
        <begin position="93"/>
        <end position="104"/>
    </location>
</feature>
<gene>
    <name evidence="2" type="ORF">QBC34DRAFT_392815</name>
</gene>
<reference evidence="2" key="2">
    <citation type="submission" date="2023-05" db="EMBL/GenBank/DDBJ databases">
        <authorList>
            <consortium name="Lawrence Berkeley National Laboratory"/>
            <person name="Steindorff A."/>
            <person name="Hensen N."/>
            <person name="Bonometti L."/>
            <person name="Westerberg I."/>
            <person name="Brannstrom I.O."/>
            <person name="Guillou S."/>
            <person name="Cros-Aarteil S."/>
            <person name="Calhoun S."/>
            <person name="Haridas S."/>
            <person name="Kuo A."/>
            <person name="Mondo S."/>
            <person name="Pangilinan J."/>
            <person name="Riley R."/>
            <person name="Labutti K."/>
            <person name="Andreopoulos B."/>
            <person name="Lipzen A."/>
            <person name="Chen C."/>
            <person name="Yanf M."/>
            <person name="Daum C."/>
            <person name="Ng V."/>
            <person name="Clum A."/>
            <person name="Ohm R."/>
            <person name="Martin F."/>
            <person name="Silar P."/>
            <person name="Natvig D."/>
            <person name="Lalanne C."/>
            <person name="Gautier V."/>
            <person name="Ament-Velasquez S.L."/>
            <person name="Kruys A."/>
            <person name="Hutchinson M.I."/>
            <person name="Powell A.J."/>
            <person name="Barry K."/>
            <person name="Miller A.N."/>
            <person name="Grigoriev I.V."/>
            <person name="Debuchy R."/>
            <person name="Gladieux P."/>
            <person name="Thoren M.H."/>
            <person name="Johannesson H."/>
        </authorList>
    </citation>
    <scope>NUCLEOTIDE SEQUENCE</scope>
    <source>
        <strain evidence="2">PSN243</strain>
    </source>
</reference>
<dbReference type="AlphaFoldDB" id="A0AAV9H5C5"/>
<protein>
    <submittedName>
        <fullName evidence="2">Uncharacterized protein</fullName>
    </submittedName>
</protein>
<keyword evidence="3" id="KW-1185">Reference proteome</keyword>
<comment type="caution">
    <text evidence="2">The sequence shown here is derived from an EMBL/GenBank/DDBJ whole genome shotgun (WGS) entry which is preliminary data.</text>
</comment>
<feature type="region of interest" description="Disordered" evidence="1">
    <location>
        <begin position="70"/>
        <end position="110"/>
    </location>
</feature>
<evidence type="ECO:0000313" key="3">
    <source>
        <dbReference type="Proteomes" id="UP001321760"/>
    </source>
</evidence>
<organism evidence="2 3">
    <name type="scientific">Podospora aff. communis PSN243</name>
    <dbReference type="NCBI Taxonomy" id="3040156"/>
    <lineage>
        <taxon>Eukaryota</taxon>
        <taxon>Fungi</taxon>
        <taxon>Dikarya</taxon>
        <taxon>Ascomycota</taxon>
        <taxon>Pezizomycotina</taxon>
        <taxon>Sordariomycetes</taxon>
        <taxon>Sordariomycetidae</taxon>
        <taxon>Sordariales</taxon>
        <taxon>Podosporaceae</taxon>
        <taxon>Podospora</taxon>
    </lineage>
</organism>